<dbReference type="EMBL" id="MQUQ01000048">
    <property type="protein sequence ID" value="OLZ42832.1"/>
    <property type="molecule type" value="Genomic_DNA"/>
</dbReference>
<evidence type="ECO:0000313" key="2">
    <source>
        <dbReference type="Proteomes" id="UP000187486"/>
    </source>
</evidence>
<name>A0A1R0KD52_9PSEU</name>
<evidence type="ECO:0000313" key="1">
    <source>
        <dbReference type="EMBL" id="OLZ42832.1"/>
    </source>
</evidence>
<comment type="caution">
    <text evidence="1">The sequence shown here is derived from an EMBL/GenBank/DDBJ whole genome shotgun (WGS) entry which is preliminary data.</text>
</comment>
<organism evidence="1 2">
    <name type="scientific">Amycolatopsis coloradensis</name>
    <dbReference type="NCBI Taxonomy" id="76021"/>
    <lineage>
        <taxon>Bacteria</taxon>
        <taxon>Bacillati</taxon>
        <taxon>Actinomycetota</taxon>
        <taxon>Actinomycetes</taxon>
        <taxon>Pseudonocardiales</taxon>
        <taxon>Pseudonocardiaceae</taxon>
        <taxon>Amycolatopsis</taxon>
    </lineage>
</organism>
<sequence length="136" mass="14680">MQGSCVGAEQVLHSTVGVQHRRLQRGALPERSVDVGERRDEIPSAADHYDLCGNSHNHMVTARSSADTAICRRKRKTISTLSPAIPTTTIPTAFKLAAAIEWSVRMSDYWIVGARIIDGTGRDPVDGQAIDVVDGG</sequence>
<keyword evidence="2" id="KW-1185">Reference proteome</keyword>
<reference evidence="1 2" key="1">
    <citation type="submission" date="2016-01" db="EMBL/GenBank/DDBJ databases">
        <title>Amycolatopsis coloradensis genome sequencing and assembly.</title>
        <authorList>
            <person name="Mayilraj S."/>
        </authorList>
    </citation>
    <scope>NUCLEOTIDE SEQUENCE [LARGE SCALE GENOMIC DNA]</scope>
    <source>
        <strain evidence="1 2">DSM 44225</strain>
    </source>
</reference>
<accession>A0A1R0KD52</accession>
<dbReference type="Proteomes" id="UP000187486">
    <property type="component" value="Unassembled WGS sequence"/>
</dbReference>
<proteinExistence type="predicted"/>
<protein>
    <submittedName>
        <fullName evidence="1">Uncharacterized protein</fullName>
    </submittedName>
</protein>
<gene>
    <name evidence="1" type="ORF">BS329_41400</name>
</gene>
<dbReference type="AlphaFoldDB" id="A0A1R0KD52"/>